<dbReference type="InterPro" id="IPR023210">
    <property type="entry name" value="NADP_OxRdtase_dom"/>
</dbReference>
<dbReference type="Proteomes" id="UP000230002">
    <property type="component" value="Unassembled WGS sequence"/>
</dbReference>
<dbReference type="OrthoDB" id="686384at2759"/>
<dbReference type="Gene3D" id="3.20.20.100">
    <property type="entry name" value="NADP-dependent oxidoreductase domain"/>
    <property type="match status" value="1"/>
</dbReference>
<dbReference type="STRING" id="1077348.A0A2G8SK37"/>
<dbReference type="SUPFAM" id="SSF51430">
    <property type="entry name" value="NAD(P)-linked oxidoreductase"/>
    <property type="match status" value="1"/>
</dbReference>
<evidence type="ECO:0000259" key="1">
    <source>
        <dbReference type="Pfam" id="PF00248"/>
    </source>
</evidence>
<dbReference type="InterPro" id="IPR036812">
    <property type="entry name" value="NAD(P)_OxRdtase_dom_sf"/>
</dbReference>
<proteinExistence type="predicted"/>
<name>A0A2G8SK37_9APHY</name>
<dbReference type="InterPro" id="IPR018170">
    <property type="entry name" value="Aldo/ket_reductase_CS"/>
</dbReference>
<protein>
    <recommendedName>
        <fullName evidence="1">NADP-dependent oxidoreductase domain-containing protein</fullName>
    </recommendedName>
</protein>
<evidence type="ECO:0000313" key="2">
    <source>
        <dbReference type="EMBL" id="PIL34107.1"/>
    </source>
</evidence>
<reference evidence="2 3" key="1">
    <citation type="journal article" date="2015" name="Sci. Rep.">
        <title>Chromosome-level genome map provides insights into diverse defense mechanisms in the medicinal fungus Ganoderma sinense.</title>
        <authorList>
            <person name="Zhu Y."/>
            <person name="Xu J."/>
            <person name="Sun C."/>
            <person name="Zhou S."/>
            <person name="Xu H."/>
            <person name="Nelson D.R."/>
            <person name="Qian J."/>
            <person name="Song J."/>
            <person name="Luo H."/>
            <person name="Xiang L."/>
            <person name="Li Y."/>
            <person name="Xu Z."/>
            <person name="Ji A."/>
            <person name="Wang L."/>
            <person name="Lu S."/>
            <person name="Hayward A."/>
            <person name="Sun W."/>
            <person name="Li X."/>
            <person name="Schwartz D.C."/>
            <person name="Wang Y."/>
            <person name="Chen S."/>
        </authorList>
    </citation>
    <scope>NUCLEOTIDE SEQUENCE [LARGE SCALE GENOMIC DNA]</scope>
    <source>
        <strain evidence="2 3">ZZ0214-1</strain>
    </source>
</reference>
<keyword evidence="3" id="KW-1185">Reference proteome</keyword>
<dbReference type="AlphaFoldDB" id="A0A2G8SK37"/>
<feature type="domain" description="NADP-dependent oxidoreductase" evidence="1">
    <location>
        <begin position="18"/>
        <end position="188"/>
    </location>
</feature>
<sequence>MHSRRVDLLQLTAFSCGWQFHWQDYSDTNYLKALHHLKDLQSEGKIELIGLCNFDSAVMDEICTELGPGTIVSNQVQFSLVDIRPLYAMADVCSRHNVKLLTYGTVCGGFLADSWLGKEEPDLYSGALTPSQRKYLDMITRAWGSWSLFQELLAVLRSIADKYEGMSIANVATRWVLDHPFVGAVIIGNKISVSTAVELPC</sequence>
<accession>A0A2G8SK37</accession>
<dbReference type="PANTHER" id="PTHR43147:SF2">
    <property type="entry name" value="NADP-DEPENDENT OXIDOREDUCTASE DOMAIN-CONTAINING PROTEIN"/>
    <property type="match status" value="1"/>
</dbReference>
<dbReference type="GO" id="GO:0016491">
    <property type="term" value="F:oxidoreductase activity"/>
    <property type="evidence" value="ECO:0007669"/>
    <property type="project" value="InterPro"/>
</dbReference>
<dbReference type="PROSITE" id="PS00062">
    <property type="entry name" value="ALDOKETO_REDUCTASE_2"/>
    <property type="match status" value="1"/>
</dbReference>
<evidence type="ECO:0000313" key="3">
    <source>
        <dbReference type="Proteomes" id="UP000230002"/>
    </source>
</evidence>
<comment type="caution">
    <text evidence="2">The sequence shown here is derived from an EMBL/GenBank/DDBJ whole genome shotgun (WGS) entry which is preliminary data.</text>
</comment>
<dbReference type="EMBL" id="AYKW01000006">
    <property type="protein sequence ID" value="PIL34107.1"/>
    <property type="molecule type" value="Genomic_DNA"/>
</dbReference>
<organism evidence="2 3">
    <name type="scientific">Ganoderma sinense ZZ0214-1</name>
    <dbReference type="NCBI Taxonomy" id="1077348"/>
    <lineage>
        <taxon>Eukaryota</taxon>
        <taxon>Fungi</taxon>
        <taxon>Dikarya</taxon>
        <taxon>Basidiomycota</taxon>
        <taxon>Agaricomycotina</taxon>
        <taxon>Agaricomycetes</taxon>
        <taxon>Polyporales</taxon>
        <taxon>Polyporaceae</taxon>
        <taxon>Ganoderma</taxon>
    </lineage>
</organism>
<gene>
    <name evidence="2" type="ORF">GSI_03818</name>
</gene>
<dbReference type="Pfam" id="PF00248">
    <property type="entry name" value="Aldo_ket_red"/>
    <property type="match status" value="1"/>
</dbReference>
<dbReference type="PANTHER" id="PTHR43147">
    <property type="entry name" value="PROTEIN TAS"/>
    <property type="match status" value="1"/>
</dbReference>